<proteinExistence type="predicted"/>
<dbReference type="Proteomes" id="UP000183200">
    <property type="component" value="Unassembled WGS sequence"/>
</dbReference>
<organism evidence="2 3">
    <name type="scientific">Pedobacter steynii</name>
    <dbReference type="NCBI Taxonomy" id="430522"/>
    <lineage>
        <taxon>Bacteria</taxon>
        <taxon>Pseudomonadati</taxon>
        <taxon>Bacteroidota</taxon>
        <taxon>Sphingobacteriia</taxon>
        <taxon>Sphingobacteriales</taxon>
        <taxon>Sphingobacteriaceae</taxon>
        <taxon>Pedobacter</taxon>
    </lineage>
</organism>
<dbReference type="EMBL" id="FNGY01000001">
    <property type="protein sequence ID" value="SDL44944.1"/>
    <property type="molecule type" value="Genomic_DNA"/>
</dbReference>
<dbReference type="NCBIfam" id="TIGR03781">
    <property type="entry name" value="Bac_Flav_CT_K"/>
    <property type="match status" value="1"/>
</dbReference>
<protein>
    <submittedName>
        <fullName evidence="2">Bacteroides conjugative transposon TraK protein</fullName>
    </submittedName>
</protein>
<keyword evidence="3" id="KW-1185">Reference proteome</keyword>
<accession>A0A1G9K6A1</accession>
<dbReference type="InterPro" id="IPR022276">
    <property type="entry name" value="Conjug_transposon_TraK"/>
</dbReference>
<dbReference type="AlphaFoldDB" id="A0A1G9K6A1"/>
<gene>
    <name evidence="2" type="ORF">SAMN05421820_101474</name>
</gene>
<keyword evidence="1" id="KW-1133">Transmembrane helix</keyword>
<evidence type="ECO:0000313" key="3">
    <source>
        <dbReference type="Proteomes" id="UP000183200"/>
    </source>
</evidence>
<keyword evidence="1" id="KW-0472">Membrane</keyword>
<evidence type="ECO:0000313" key="2">
    <source>
        <dbReference type="EMBL" id="SDL44944.1"/>
    </source>
</evidence>
<sequence length="207" mass="23855">MVMFRQLQNIDSAFKHIKSFSVAFLLANVLVVCFGIYMFCRTLHQQSQQVYILYNGKVLSAVAAGRDVYLPVELRDHIKTFHELFFNLSPEDKAIRATVSRSLYLADQSAKKQYDNLKESGYYNNLISANISQEITVDSIGLALNVQPYTFRCYATQKLVRSSSTVYRRLVSQGQVRDLKVKTDDNPHGFLIQNWEILENRDLPLKF</sequence>
<name>A0A1G9K6A1_9SPHI</name>
<reference evidence="3" key="1">
    <citation type="submission" date="2016-10" db="EMBL/GenBank/DDBJ databases">
        <authorList>
            <person name="Varghese N."/>
            <person name="Submissions S."/>
        </authorList>
    </citation>
    <scope>NUCLEOTIDE SEQUENCE [LARGE SCALE GENOMIC DNA]</scope>
    <source>
        <strain evidence="3">DSM 19110</strain>
    </source>
</reference>
<evidence type="ECO:0000256" key="1">
    <source>
        <dbReference type="SAM" id="Phobius"/>
    </source>
</evidence>
<keyword evidence="1" id="KW-0812">Transmembrane</keyword>
<feature type="transmembrane region" description="Helical" evidence="1">
    <location>
        <begin position="20"/>
        <end position="39"/>
    </location>
</feature>